<protein>
    <recommendedName>
        <fullName evidence="8">Guanine nucleotide-binding protein subunit gamma 2-like</fullName>
    </recommendedName>
</protein>
<dbReference type="InterPro" id="IPR045878">
    <property type="entry name" value="GG1/2"/>
</dbReference>
<evidence type="ECO:0000313" key="7">
    <source>
        <dbReference type="Proteomes" id="UP000594263"/>
    </source>
</evidence>
<evidence type="ECO:0000256" key="4">
    <source>
        <dbReference type="ARBA" id="ARBA00023224"/>
    </source>
</evidence>
<keyword evidence="2" id="KW-1003">Cell membrane</keyword>
<evidence type="ECO:0000256" key="1">
    <source>
        <dbReference type="ARBA" id="ARBA00004236"/>
    </source>
</evidence>
<evidence type="ECO:0008006" key="8">
    <source>
        <dbReference type="Google" id="ProtNLM"/>
    </source>
</evidence>
<evidence type="ECO:0000256" key="2">
    <source>
        <dbReference type="ARBA" id="ARBA00022475"/>
    </source>
</evidence>
<dbReference type="GO" id="GO:0005886">
    <property type="term" value="C:plasma membrane"/>
    <property type="evidence" value="ECO:0007669"/>
    <property type="project" value="UniProtKB-SubCell"/>
</dbReference>
<dbReference type="Gramene" id="Kaladp0039s0704.1.v1.1">
    <property type="protein sequence ID" value="Kaladp0039s0704.1.v1.1"/>
    <property type="gene ID" value="Kaladp0039s0704.v1.1"/>
</dbReference>
<proteinExistence type="predicted"/>
<evidence type="ECO:0000256" key="3">
    <source>
        <dbReference type="ARBA" id="ARBA00023136"/>
    </source>
</evidence>
<keyword evidence="5" id="KW-0175">Coiled coil</keyword>
<organism evidence="6 7">
    <name type="scientific">Kalanchoe fedtschenkoi</name>
    <name type="common">Lavender scallops</name>
    <name type="synonym">South American air plant</name>
    <dbReference type="NCBI Taxonomy" id="63787"/>
    <lineage>
        <taxon>Eukaryota</taxon>
        <taxon>Viridiplantae</taxon>
        <taxon>Streptophyta</taxon>
        <taxon>Embryophyta</taxon>
        <taxon>Tracheophyta</taxon>
        <taxon>Spermatophyta</taxon>
        <taxon>Magnoliopsida</taxon>
        <taxon>eudicotyledons</taxon>
        <taxon>Gunneridae</taxon>
        <taxon>Pentapetalae</taxon>
        <taxon>Saxifragales</taxon>
        <taxon>Crassulaceae</taxon>
        <taxon>Kalanchoe</taxon>
    </lineage>
</organism>
<feature type="coiled-coil region" evidence="5">
    <location>
        <begin position="52"/>
        <end position="79"/>
    </location>
</feature>
<evidence type="ECO:0000256" key="5">
    <source>
        <dbReference type="SAM" id="Coils"/>
    </source>
</evidence>
<keyword evidence="7" id="KW-1185">Reference proteome</keyword>
<comment type="subcellular location">
    <subcellularLocation>
        <location evidence="1">Cell membrane</location>
    </subcellularLocation>
</comment>
<keyword evidence="4" id="KW-0807">Transducer</keyword>
<name>A0A7N0TLH3_KALFE</name>
<dbReference type="Proteomes" id="UP000594263">
    <property type="component" value="Unplaced"/>
</dbReference>
<dbReference type="EnsemblPlants" id="Kaladp0039s0704.1.v1.1">
    <property type="protein sequence ID" value="Kaladp0039s0704.1.v1.1"/>
    <property type="gene ID" value="Kaladp0039s0704.v1.1"/>
</dbReference>
<dbReference type="AlphaFoldDB" id="A0A7N0TLH3"/>
<keyword evidence="3" id="KW-0472">Membrane</keyword>
<evidence type="ECO:0000313" key="6">
    <source>
        <dbReference type="EnsemblPlants" id="Kaladp0039s0704.1.v1.1"/>
    </source>
</evidence>
<reference evidence="6" key="1">
    <citation type="submission" date="2021-01" db="UniProtKB">
        <authorList>
            <consortium name="EnsemblPlants"/>
        </authorList>
    </citation>
    <scope>IDENTIFICATION</scope>
</reference>
<dbReference type="GO" id="GO:0007165">
    <property type="term" value="P:signal transduction"/>
    <property type="evidence" value="ECO:0007669"/>
    <property type="project" value="UniProtKB-KW"/>
</dbReference>
<dbReference type="PANTHER" id="PTHR35129">
    <property type="entry name" value="GUANINE NUCLEOTIDE-BINDING PROTEIN SUBUNIT GAMMA 1"/>
    <property type="match status" value="1"/>
</dbReference>
<sequence length="134" mass="14815">MNRGWICVYIFKSISALGSSRSEMAGEEKQEGRNGAESCDGVCVPSPGFVSRRKMIASISSLNRQISNIQEEVDHLADVCASSVVCEEVVLSVESLRDPLLPITKGPADDDWDRWFRPAGRASGGRKRWKCRII</sequence>
<dbReference type="PANTHER" id="PTHR35129:SF5">
    <property type="entry name" value="GUANINE NUCLEOTIDE-BINDING PROTEIN SUBUNIT GAMMA 2"/>
    <property type="match status" value="1"/>
</dbReference>
<accession>A0A7N0TLH3</accession>